<name>A0A6J7KVI5_9ZZZZ</name>
<proteinExistence type="predicted"/>
<evidence type="ECO:0000313" key="2">
    <source>
        <dbReference type="EMBL" id="CAB4959555.1"/>
    </source>
</evidence>
<evidence type="ECO:0000256" key="1">
    <source>
        <dbReference type="SAM" id="MobiDB-lite"/>
    </source>
</evidence>
<reference evidence="2" key="1">
    <citation type="submission" date="2020-05" db="EMBL/GenBank/DDBJ databases">
        <authorList>
            <person name="Chiriac C."/>
            <person name="Salcher M."/>
            <person name="Ghai R."/>
            <person name="Kavagutti S V."/>
        </authorList>
    </citation>
    <scope>NUCLEOTIDE SEQUENCE</scope>
</reference>
<sequence>MNVAGSGVVNVAGWAGRTALAAEGWAGGRTRQVGARERVRARRGRPATGPDRLCAREASSVPYGVRPRAVRAAATRSSRTFSCGAGRRKRVDSRPSGRSSWSLTPPGFVCG</sequence>
<dbReference type="AlphaFoldDB" id="A0A6J7KVI5"/>
<organism evidence="2">
    <name type="scientific">freshwater metagenome</name>
    <dbReference type="NCBI Taxonomy" id="449393"/>
    <lineage>
        <taxon>unclassified sequences</taxon>
        <taxon>metagenomes</taxon>
        <taxon>ecological metagenomes</taxon>
    </lineage>
</organism>
<feature type="region of interest" description="Disordered" evidence="1">
    <location>
        <begin position="25"/>
        <end position="53"/>
    </location>
</feature>
<protein>
    <submittedName>
        <fullName evidence="2">Unannotated protein</fullName>
    </submittedName>
</protein>
<dbReference type="EMBL" id="CAFBMK010000460">
    <property type="protein sequence ID" value="CAB4959555.1"/>
    <property type="molecule type" value="Genomic_DNA"/>
</dbReference>
<accession>A0A6J7KVI5</accession>
<gene>
    <name evidence="2" type="ORF">UFOPK3564_03970</name>
</gene>
<feature type="region of interest" description="Disordered" evidence="1">
    <location>
        <begin position="80"/>
        <end position="111"/>
    </location>
</feature>